<dbReference type="RefSeq" id="WP_099620397.1">
    <property type="nucleotide sequence ID" value="NZ_CP024201.1"/>
</dbReference>
<dbReference type="PANTHER" id="PTHR30576:SF20">
    <property type="entry name" value="QUINOVOSAMINEPHOSPHOTRANSFERAE-RELATED"/>
    <property type="match status" value="1"/>
</dbReference>
<keyword evidence="2" id="KW-0270">Exopolysaccharide synthesis</keyword>
<dbReference type="Proteomes" id="UP000228945">
    <property type="component" value="Chromosome"/>
</dbReference>
<keyword evidence="6" id="KW-1185">Reference proteome</keyword>
<dbReference type="AlphaFoldDB" id="A0A2D2AT05"/>
<organism evidence="5 6">
    <name type="scientific">Caulobacter mirabilis</name>
    <dbReference type="NCBI Taxonomy" id="69666"/>
    <lineage>
        <taxon>Bacteria</taxon>
        <taxon>Pseudomonadati</taxon>
        <taxon>Pseudomonadota</taxon>
        <taxon>Alphaproteobacteria</taxon>
        <taxon>Caulobacterales</taxon>
        <taxon>Caulobacteraceae</taxon>
        <taxon>Caulobacter</taxon>
    </lineage>
</organism>
<dbReference type="EMBL" id="CP024201">
    <property type="protein sequence ID" value="ATQ41140.1"/>
    <property type="molecule type" value="Genomic_DNA"/>
</dbReference>
<keyword evidence="5" id="KW-0808">Transferase</keyword>
<gene>
    <name evidence="5" type="ORF">CSW64_01300</name>
</gene>
<proteinExistence type="inferred from homology"/>
<evidence type="ECO:0000313" key="6">
    <source>
        <dbReference type="Proteomes" id="UP000228945"/>
    </source>
</evidence>
<reference evidence="5 6" key="1">
    <citation type="submission" date="2017-10" db="EMBL/GenBank/DDBJ databases">
        <title>Genome sequence of Caulobacter mirabilis FWC38.</title>
        <authorList>
            <person name="Fiebig A."/>
            <person name="Crosson S."/>
        </authorList>
    </citation>
    <scope>NUCLEOTIDE SEQUENCE [LARGE SCALE GENOMIC DNA]</scope>
    <source>
        <strain evidence="5 6">FWC 38</strain>
    </source>
</reference>
<dbReference type="InterPro" id="IPR003362">
    <property type="entry name" value="Bact_transf"/>
</dbReference>
<evidence type="ECO:0000259" key="4">
    <source>
        <dbReference type="Pfam" id="PF02397"/>
    </source>
</evidence>
<evidence type="ECO:0000313" key="5">
    <source>
        <dbReference type="EMBL" id="ATQ41140.1"/>
    </source>
</evidence>
<dbReference type="PANTHER" id="PTHR30576">
    <property type="entry name" value="COLANIC BIOSYNTHESIS UDP-GLUCOSE LIPID CARRIER TRANSFERASE"/>
    <property type="match status" value="1"/>
</dbReference>
<keyword evidence="3" id="KW-0812">Transmembrane</keyword>
<name>A0A2D2AT05_9CAUL</name>
<keyword evidence="3" id="KW-1133">Transmembrane helix</keyword>
<feature type="domain" description="Bacterial sugar transferase" evidence="4">
    <location>
        <begin position="2"/>
        <end position="195"/>
    </location>
</feature>
<protein>
    <submittedName>
        <fullName evidence="5">Sugar transferase</fullName>
    </submittedName>
</protein>
<keyword evidence="3" id="KW-0472">Membrane</keyword>
<evidence type="ECO:0000256" key="2">
    <source>
        <dbReference type="ARBA" id="ARBA00023169"/>
    </source>
</evidence>
<accession>A0A2D2AT05</accession>
<feature type="transmembrane region" description="Helical" evidence="3">
    <location>
        <begin position="7"/>
        <end position="30"/>
    </location>
</feature>
<dbReference type="OrthoDB" id="9808602at2"/>
<dbReference type="KEGG" id="cmb:CSW64_01300"/>
<evidence type="ECO:0000256" key="1">
    <source>
        <dbReference type="ARBA" id="ARBA00006464"/>
    </source>
</evidence>
<comment type="similarity">
    <text evidence="1">Belongs to the bacterial sugar transferase family.</text>
</comment>
<evidence type="ECO:0000256" key="3">
    <source>
        <dbReference type="SAM" id="Phobius"/>
    </source>
</evidence>
<dbReference type="GO" id="GO:0000271">
    <property type="term" value="P:polysaccharide biosynthetic process"/>
    <property type="evidence" value="ECO:0007669"/>
    <property type="project" value="UniProtKB-KW"/>
</dbReference>
<dbReference type="GO" id="GO:0016780">
    <property type="term" value="F:phosphotransferase activity, for other substituted phosphate groups"/>
    <property type="evidence" value="ECO:0007669"/>
    <property type="project" value="TreeGrafter"/>
</dbReference>
<sequence>MKRAFDILFSGLVLLALSPVMLSALFLVWFHDRHSPIYKARRVGRNDQDFMMIKIRSMVVNADKTGVNSTGVGDNRITPVGKYIRRFKLDELSQFWNVLKGDMSVVGPRPNTRNWGVDLYTQEEMKLLSVRPGITDLSSIVFSDEGDILGHSDEADALYNRIIRPWKSRLGLLYVAKSSIFLDIQIIWLTGVAIVSKPAALRGVHRILTRLGADPELIEVCRREGTLPAAPPPGGAQIFGAALAEAEA</sequence>
<dbReference type="Pfam" id="PF02397">
    <property type="entry name" value="Bac_transf"/>
    <property type="match status" value="1"/>
</dbReference>